<dbReference type="GeneID" id="80536749"/>
<sequence>MDVRTENLAVQAPVQPWPAVYPGGSYAPRVATLNPGDPAEAILNAFDVVYLQPGAVYTWTRVIVRRSVTIHGNGATVCAGGDICLWLQGGGLADRGSVVENVKFVGSPEVPNRNLPMSNLFERKLGIICEDNVGVVFRGCKFTNFAGAAVSFAQAYVSTNAQFNLLSGCTWEACRFALVTTKGADNSHVDSCFFRDCQVALYMAGGGWSVAGCMFDRCRCVYFHDNEDMWFASEADQTRLGGIVSNCSMIRCSNSAWPDEMYNKAGQQVDLKGFVFDASDNIPPVWSNNYMYNCDVSINDMNQDVKVYSITGCQIAASARAMGEINVTGTAATKVYLVGCTANGTLTINGIANANQTPPIQ</sequence>
<proteinExistence type="predicted"/>
<protein>
    <submittedName>
        <fullName evidence="1">LH3</fullName>
    </submittedName>
</protein>
<evidence type="ECO:0000313" key="2">
    <source>
        <dbReference type="Proteomes" id="UP000676569"/>
    </source>
</evidence>
<dbReference type="InterPro" id="IPR011050">
    <property type="entry name" value="Pectin_lyase_fold/virulence"/>
</dbReference>
<dbReference type="Proteomes" id="UP000676569">
    <property type="component" value="Segment"/>
</dbReference>
<dbReference type="SUPFAM" id="SSF51126">
    <property type="entry name" value="Pectin lyase-like"/>
    <property type="match status" value="1"/>
</dbReference>
<dbReference type="Pfam" id="PF01696">
    <property type="entry name" value="Adeno_E1B_55K"/>
    <property type="match status" value="1"/>
</dbReference>
<accession>A0A6N3IR61</accession>
<evidence type="ECO:0000313" key="1">
    <source>
        <dbReference type="EMBL" id="QJR83086.1"/>
    </source>
</evidence>
<dbReference type="RefSeq" id="YP_010798518.1">
    <property type="nucleotide sequence ID" value="NC_076486.1"/>
</dbReference>
<name>A0A6N3IR61_9ADEN</name>
<dbReference type="InterPro" id="IPR002612">
    <property type="entry name" value="Adeno_E1B_55kDa"/>
</dbReference>
<keyword evidence="2" id="KW-1185">Reference proteome</keyword>
<dbReference type="KEGG" id="vg:80536749"/>
<dbReference type="EMBL" id="MT050041">
    <property type="protein sequence ID" value="QJR83086.1"/>
    <property type="molecule type" value="Genomic_DNA"/>
</dbReference>
<reference evidence="1" key="1">
    <citation type="journal article" date="2020" name="Infect. Genet. Evol.">
        <title>The complete genome sequence of bearded dragon adenovirus 1 harbors three genes encoding proteins of the C-type lectin-like domain superfamily.</title>
        <authorList>
            <person name="Penzes J.J."/>
            <person name="Szirovicza L."/>
            <person name="Harrach B."/>
        </authorList>
    </citation>
    <scope>NUCLEOTIDE SEQUENCE</scope>
    <source>
        <strain evidence="1">BD5H2</strain>
    </source>
</reference>
<organism evidence="1 2">
    <name type="scientific">Bearded dragon adenovirus 1</name>
    <dbReference type="NCBI Taxonomy" id="2729647"/>
    <lineage>
        <taxon>Viruses</taxon>
        <taxon>Varidnaviria</taxon>
        <taxon>Bamfordvirae</taxon>
        <taxon>Preplasmiviricota</taxon>
        <taxon>Polisuviricotina</taxon>
        <taxon>Pharingeaviricetes</taxon>
        <taxon>Rowavirales</taxon>
        <taxon>Adenoviridae</taxon>
        <taxon>Barthadenovirus</taxon>
        <taxon>Barthadenovirus draconis</taxon>
        <taxon>Lizard atadenovirus B</taxon>
    </lineage>
</organism>